<proteinExistence type="predicted"/>
<evidence type="ECO:0000313" key="1">
    <source>
        <dbReference type="EMBL" id="GAG32753.1"/>
    </source>
</evidence>
<protein>
    <submittedName>
        <fullName evidence="1">Uncharacterized protein</fullName>
    </submittedName>
</protein>
<reference evidence="1" key="1">
    <citation type="journal article" date="2014" name="Front. Microbiol.">
        <title>High frequency of phylogenetically diverse reductive dehalogenase-homologous genes in deep subseafloor sedimentary metagenomes.</title>
        <authorList>
            <person name="Kawai M."/>
            <person name="Futagami T."/>
            <person name="Toyoda A."/>
            <person name="Takaki Y."/>
            <person name="Nishi S."/>
            <person name="Hori S."/>
            <person name="Arai W."/>
            <person name="Tsubouchi T."/>
            <person name="Morono Y."/>
            <person name="Uchiyama I."/>
            <person name="Ito T."/>
            <person name="Fujiyama A."/>
            <person name="Inagaki F."/>
            <person name="Takami H."/>
        </authorList>
    </citation>
    <scope>NUCLEOTIDE SEQUENCE</scope>
    <source>
        <strain evidence="1">Expedition CK06-06</strain>
    </source>
</reference>
<accession>X0X7W8</accession>
<sequence length="62" mass="7443">MLKEYCDFCEEELFERGDDSCKFPINTKYEKLMLCKNCFWKIHKAMKIIKKDGKRKASVKTT</sequence>
<gene>
    <name evidence="1" type="ORF">S01H1_61272</name>
</gene>
<dbReference type="AlphaFoldDB" id="X0X7W8"/>
<dbReference type="EMBL" id="BARS01040165">
    <property type="protein sequence ID" value="GAG32753.1"/>
    <property type="molecule type" value="Genomic_DNA"/>
</dbReference>
<comment type="caution">
    <text evidence="1">The sequence shown here is derived from an EMBL/GenBank/DDBJ whole genome shotgun (WGS) entry which is preliminary data.</text>
</comment>
<organism evidence="1">
    <name type="scientific">marine sediment metagenome</name>
    <dbReference type="NCBI Taxonomy" id="412755"/>
    <lineage>
        <taxon>unclassified sequences</taxon>
        <taxon>metagenomes</taxon>
        <taxon>ecological metagenomes</taxon>
    </lineage>
</organism>
<name>X0X7W8_9ZZZZ</name>